<keyword evidence="3" id="KW-0997">Cell inner membrane</keyword>
<keyword evidence="2" id="KW-1003">Cell membrane</keyword>
<dbReference type="GO" id="GO:0016746">
    <property type="term" value="F:acyltransferase activity"/>
    <property type="evidence" value="ECO:0007669"/>
    <property type="project" value="UniProtKB-KW"/>
</dbReference>
<evidence type="ECO:0000256" key="7">
    <source>
        <dbReference type="SAM" id="Phobius"/>
    </source>
</evidence>
<feature type="transmembrane region" description="Helical" evidence="7">
    <location>
        <begin position="7"/>
        <end position="25"/>
    </location>
</feature>
<evidence type="ECO:0000256" key="2">
    <source>
        <dbReference type="ARBA" id="ARBA00022475"/>
    </source>
</evidence>
<evidence type="ECO:0000256" key="4">
    <source>
        <dbReference type="ARBA" id="ARBA00022679"/>
    </source>
</evidence>
<reference evidence="8 9" key="1">
    <citation type="journal article" date="2016" name="Nat. Commun.">
        <title>Thousands of microbial genomes shed light on interconnected biogeochemical processes in an aquifer system.</title>
        <authorList>
            <person name="Anantharaman K."/>
            <person name="Brown C.T."/>
            <person name="Hug L.A."/>
            <person name="Sharon I."/>
            <person name="Castelle C.J."/>
            <person name="Probst A.J."/>
            <person name="Thomas B.C."/>
            <person name="Singh A."/>
            <person name="Wilkins M.J."/>
            <person name="Karaoz U."/>
            <person name="Brodie E.L."/>
            <person name="Williams K.H."/>
            <person name="Hubbard S.S."/>
            <person name="Banfield J.F."/>
        </authorList>
    </citation>
    <scope>NUCLEOTIDE SEQUENCE [LARGE SCALE GENOMIC DNA]</scope>
</reference>
<comment type="caution">
    <text evidence="8">The sequence shown here is derived from an EMBL/GenBank/DDBJ whole genome shotgun (WGS) entry which is preliminary data.</text>
</comment>
<accession>A0A1F2WUN4</accession>
<evidence type="ECO:0000256" key="5">
    <source>
        <dbReference type="ARBA" id="ARBA00023136"/>
    </source>
</evidence>
<keyword evidence="4" id="KW-0808">Transferase</keyword>
<dbReference type="Pfam" id="PF03279">
    <property type="entry name" value="Lip_A_acyltrans"/>
    <property type="match status" value="1"/>
</dbReference>
<protein>
    <recommendedName>
        <fullName evidence="10">Lipid A biosynthesis acyltransferase</fullName>
    </recommendedName>
</protein>
<dbReference type="AlphaFoldDB" id="A0A1F2WUN4"/>
<dbReference type="PANTHER" id="PTHR30606:SF10">
    <property type="entry name" value="PHOSPHATIDYLINOSITOL MANNOSIDE ACYLTRANSFERASE"/>
    <property type="match status" value="1"/>
</dbReference>
<dbReference type="CDD" id="cd07984">
    <property type="entry name" value="LPLAT_LABLAT-like"/>
    <property type="match status" value="1"/>
</dbReference>
<organism evidence="8 9">
    <name type="scientific">Candidatus Solincola sediminis</name>
    <dbReference type="NCBI Taxonomy" id="1797199"/>
    <lineage>
        <taxon>Bacteria</taxon>
        <taxon>Bacillati</taxon>
        <taxon>Actinomycetota</taxon>
        <taxon>Candidatus Geothermincolia</taxon>
        <taxon>Candidatus Geothermincolales</taxon>
        <taxon>Candidatus Geothermincolaceae</taxon>
        <taxon>Candidatus Solincola</taxon>
    </lineage>
</organism>
<keyword evidence="7" id="KW-0812">Transmembrane</keyword>
<name>A0A1F2WUN4_9ACTN</name>
<keyword evidence="7" id="KW-1133">Transmembrane helix</keyword>
<dbReference type="GO" id="GO:0005886">
    <property type="term" value="C:plasma membrane"/>
    <property type="evidence" value="ECO:0007669"/>
    <property type="project" value="UniProtKB-SubCell"/>
</dbReference>
<proteinExistence type="predicted"/>
<evidence type="ECO:0000313" key="9">
    <source>
        <dbReference type="Proteomes" id="UP000177876"/>
    </source>
</evidence>
<comment type="subcellular location">
    <subcellularLocation>
        <location evidence="1">Cell inner membrane</location>
    </subcellularLocation>
</comment>
<dbReference type="GO" id="GO:0009247">
    <property type="term" value="P:glycolipid biosynthetic process"/>
    <property type="evidence" value="ECO:0007669"/>
    <property type="project" value="UniProtKB-ARBA"/>
</dbReference>
<sequence length="322" mass="35874">MAASKRIATIFRMVDATFLGLLNLVRFLTRFLPPQTFLAAADYIGYAMYYIRPGARKYILETMRESLPDVGDERELVHIAKKAFSAPIKSMLDIILMERHLGTVMDRFIVNEEAIALYDRETAAGRGAIALSPHIGGVGISFSLACRVGRNLTPVAIDPQNTPIPRYLRAMAEISQKLGCDPDVPVFWTGKDTVAKISEHIRRGKCACITFDLAGGTVADFFGRPTAIASGIAHIACDTGAVIVPGYIKRNERPLEYQYVAYPEFSYTLTGNREADVESVLNQVIEIGETLVRQAPEQWIGWFGLRGWRRRAEKILQDEMKA</sequence>
<dbReference type="PANTHER" id="PTHR30606">
    <property type="entry name" value="LIPID A BIOSYNTHESIS LAUROYL ACYLTRANSFERASE"/>
    <property type="match status" value="1"/>
</dbReference>
<evidence type="ECO:0000313" key="8">
    <source>
        <dbReference type="EMBL" id="OFW60622.1"/>
    </source>
</evidence>
<dbReference type="STRING" id="1797197.A2Y75_01955"/>
<keyword evidence="5 7" id="KW-0472">Membrane</keyword>
<gene>
    <name evidence="8" type="ORF">A2Y75_01955</name>
</gene>
<dbReference type="InterPro" id="IPR004960">
    <property type="entry name" value="LipA_acyltrans"/>
</dbReference>
<keyword evidence="6" id="KW-0012">Acyltransferase</keyword>
<dbReference type="Proteomes" id="UP000177876">
    <property type="component" value="Unassembled WGS sequence"/>
</dbReference>
<evidence type="ECO:0000256" key="6">
    <source>
        <dbReference type="ARBA" id="ARBA00023315"/>
    </source>
</evidence>
<evidence type="ECO:0008006" key="10">
    <source>
        <dbReference type="Google" id="ProtNLM"/>
    </source>
</evidence>
<evidence type="ECO:0000256" key="3">
    <source>
        <dbReference type="ARBA" id="ARBA00022519"/>
    </source>
</evidence>
<evidence type="ECO:0000256" key="1">
    <source>
        <dbReference type="ARBA" id="ARBA00004533"/>
    </source>
</evidence>
<dbReference type="EMBL" id="MELK01000001">
    <property type="protein sequence ID" value="OFW60622.1"/>
    <property type="molecule type" value="Genomic_DNA"/>
</dbReference>